<name>A0AAQ1P9G6_9PSED</name>
<keyword evidence="2" id="KW-1185">Reference proteome</keyword>
<proteinExistence type="predicted"/>
<organism evidence="1 2">
    <name type="scientific">Pseudomonas inefficax</name>
    <dbReference type="NCBI Taxonomy" id="2078786"/>
    <lineage>
        <taxon>Bacteria</taxon>
        <taxon>Pseudomonadati</taxon>
        <taxon>Pseudomonadota</taxon>
        <taxon>Gammaproteobacteria</taxon>
        <taxon>Pseudomonadales</taxon>
        <taxon>Pseudomonadaceae</taxon>
        <taxon>Pseudomonas</taxon>
    </lineage>
</organism>
<comment type="caution">
    <text evidence="1">The sequence shown here is derived from an EMBL/GenBank/DDBJ whole genome shotgun (WGS) entry which is preliminary data.</text>
</comment>
<evidence type="ECO:0000313" key="2">
    <source>
        <dbReference type="Proteomes" id="UP000294335"/>
    </source>
</evidence>
<reference evidence="1 2" key="1">
    <citation type="submission" date="2018-02" db="EMBL/GenBank/DDBJ databases">
        <authorList>
            <person name="Dubost A."/>
        </authorList>
    </citation>
    <scope>NUCLEOTIDE SEQUENCE [LARGE SCALE GENOMIC DNA]</scope>
    <source>
        <strain evidence="2">JV551A3</strain>
    </source>
</reference>
<dbReference type="RefSeq" id="WP_235874618.1">
    <property type="nucleotide sequence ID" value="NZ_OPYN01000167.1"/>
</dbReference>
<evidence type="ECO:0000313" key="1">
    <source>
        <dbReference type="EMBL" id="SPO62319.1"/>
    </source>
</evidence>
<accession>A0AAQ1P9G6</accession>
<dbReference type="EMBL" id="OPYN01000167">
    <property type="protein sequence ID" value="SPO62319.1"/>
    <property type="molecule type" value="Genomic_DNA"/>
</dbReference>
<gene>
    <name evidence="1" type="ORF">JV551A3_V1_1670064</name>
</gene>
<protein>
    <submittedName>
        <fullName evidence="1">Uncharacterized protein</fullName>
    </submittedName>
</protein>
<sequence length="150" mass="16905">MRLQIEQINMSEFGYCEGDICARKGCKGVVKEHGVENCSCHINPPCGSCTAPRGYCEACGWEESEDEIVNDYVVSVNKETGAYRCWEPRPLDPTKIDWRTSSHTYSSQICEGVYPEGTTRDQVVEKVRGTFGGRFESFGNGRFKYIAYTD</sequence>
<dbReference type="AlphaFoldDB" id="A0AAQ1P9G6"/>
<dbReference type="Proteomes" id="UP000294335">
    <property type="component" value="Unassembled WGS sequence"/>
</dbReference>